<comment type="caution">
    <text evidence="1">The sequence shown here is derived from an EMBL/GenBank/DDBJ whole genome shotgun (WGS) entry which is preliminary data.</text>
</comment>
<evidence type="ECO:0000313" key="1">
    <source>
        <dbReference type="EMBL" id="CAB5607560.1"/>
    </source>
</evidence>
<proteinExistence type="predicted"/>
<keyword evidence="2" id="KW-1185">Reference proteome</keyword>
<reference evidence="1" key="1">
    <citation type="submission" date="2020-05" db="EMBL/GenBank/DDBJ databases">
        <authorList>
            <person name="Delgado-Blas J."/>
        </authorList>
    </citation>
    <scope>NUCLEOTIDE SEQUENCE</scope>
    <source>
        <strain evidence="1">BB1468</strain>
    </source>
</reference>
<gene>
    <name evidence="1" type="ORF">GHA_04562</name>
</gene>
<evidence type="ECO:0000313" key="2">
    <source>
        <dbReference type="Proteomes" id="UP000835792"/>
    </source>
</evidence>
<accession>A0ABN7GV68</accession>
<sequence>MYAKSFMALDGNGRLTRRPRRMTATAAICVPVPCSTILNTTPNVRGLNIMQQSFRRTVDSTARM</sequence>
<name>A0ABN7GV68_9ENTR</name>
<organism evidence="1 2">
    <name type="scientific">Citrobacter youngae</name>
    <dbReference type="NCBI Taxonomy" id="133448"/>
    <lineage>
        <taxon>Bacteria</taxon>
        <taxon>Pseudomonadati</taxon>
        <taxon>Pseudomonadota</taxon>
        <taxon>Gammaproteobacteria</taxon>
        <taxon>Enterobacterales</taxon>
        <taxon>Enterobacteriaceae</taxon>
        <taxon>Citrobacter</taxon>
        <taxon>Citrobacter freundii complex</taxon>
    </lineage>
</organism>
<protein>
    <submittedName>
        <fullName evidence="1">Uncharacterized protein</fullName>
    </submittedName>
</protein>
<dbReference type="EMBL" id="CAHPRB010000022">
    <property type="protein sequence ID" value="CAB5607560.1"/>
    <property type="molecule type" value="Genomic_DNA"/>
</dbReference>
<dbReference type="Proteomes" id="UP000835792">
    <property type="component" value="Unassembled WGS sequence"/>
</dbReference>